<dbReference type="Proteomes" id="UP001642360">
    <property type="component" value="Unassembled WGS sequence"/>
</dbReference>
<dbReference type="InterPro" id="IPR036529">
    <property type="entry name" value="KIX_dom_sf"/>
</dbReference>
<evidence type="ECO:0008006" key="5">
    <source>
        <dbReference type="Google" id="ProtNLM"/>
    </source>
</evidence>
<gene>
    <name evidence="3" type="ORF">ILEXP_LOCUS40475</name>
</gene>
<feature type="compositionally biased region" description="Polar residues" evidence="2">
    <location>
        <begin position="151"/>
        <end position="162"/>
    </location>
</feature>
<keyword evidence="1" id="KW-0539">Nucleus</keyword>
<comment type="caution">
    <text evidence="3">The sequence shown here is derived from an EMBL/GenBank/DDBJ whole genome shotgun (WGS) entry which is preliminary data.</text>
</comment>
<feature type="compositionally biased region" description="Polar residues" evidence="2">
    <location>
        <begin position="131"/>
        <end position="142"/>
    </location>
</feature>
<dbReference type="PANTHER" id="PTHR35300">
    <property type="entry name" value="COACTIVATOR CBP, KIX DOMAIN-CONTAINING PROTEIN-RELATED"/>
    <property type="match status" value="1"/>
</dbReference>
<proteinExistence type="predicted"/>
<feature type="region of interest" description="Disordered" evidence="2">
    <location>
        <begin position="124"/>
        <end position="162"/>
    </location>
</feature>
<evidence type="ECO:0000256" key="1">
    <source>
        <dbReference type="ARBA" id="ARBA00023242"/>
    </source>
</evidence>
<dbReference type="Gene3D" id="1.10.246.20">
    <property type="entry name" value="Coactivator CBP, KIX domain"/>
    <property type="match status" value="1"/>
</dbReference>
<protein>
    <recommendedName>
        <fullName evidence="5">Histone acetyltransferase</fullName>
    </recommendedName>
</protein>
<accession>A0ABC8TSB5</accession>
<evidence type="ECO:0000256" key="2">
    <source>
        <dbReference type="SAM" id="MobiDB-lite"/>
    </source>
</evidence>
<keyword evidence="4" id="KW-1185">Reference proteome</keyword>
<organism evidence="3 4">
    <name type="scientific">Ilex paraguariensis</name>
    <name type="common">yerba mate</name>
    <dbReference type="NCBI Taxonomy" id="185542"/>
    <lineage>
        <taxon>Eukaryota</taxon>
        <taxon>Viridiplantae</taxon>
        <taxon>Streptophyta</taxon>
        <taxon>Embryophyta</taxon>
        <taxon>Tracheophyta</taxon>
        <taxon>Spermatophyta</taxon>
        <taxon>Magnoliopsida</taxon>
        <taxon>eudicotyledons</taxon>
        <taxon>Gunneridae</taxon>
        <taxon>Pentapetalae</taxon>
        <taxon>asterids</taxon>
        <taxon>campanulids</taxon>
        <taxon>Aquifoliales</taxon>
        <taxon>Aquifoliaceae</taxon>
        <taxon>Ilex</taxon>
    </lineage>
</organism>
<dbReference type="EMBL" id="CAUOFW020005614">
    <property type="protein sequence ID" value="CAK9170952.1"/>
    <property type="molecule type" value="Genomic_DNA"/>
</dbReference>
<reference evidence="3 4" key="1">
    <citation type="submission" date="2024-02" db="EMBL/GenBank/DDBJ databases">
        <authorList>
            <person name="Vignale AGUSTIN F."/>
            <person name="Sosa J E."/>
            <person name="Modenutti C."/>
        </authorList>
    </citation>
    <scope>NUCLEOTIDE SEQUENCE [LARGE SCALE GENOMIC DNA]</scope>
</reference>
<sequence>MPRPGRRPYECVRRAWHSDWHKPMRGSIIQQIFRFVHERHSTTTKKNKEWQEKLPVVVLKAEEIMYSKADSEADYTDLNTVWDRANEAINIIIRRDESTETGELLPPCVEAALTLGCVPIRESRSQRHSNPRSYLSPITQAPGSVPRRTLDNTTNERNPTIGNQLIRSKPTIVNSAHLISDSNRHTMPKNNNPTSSHIFPSSAEVSPPPRYNQFIPLEKKNSLNVGSVYPSYYGSHFQPEASQMGSHTAGNLNSIIVGTPIFPSTAKPGDMGCLQNLLSYDRDACATNIITQAYIKDNYVKQPEMGCDLSLRLGTSLDSCMSREKGLACEIDVVRPSSYLEEVKLSDLSPPRNK</sequence>
<dbReference type="PANTHER" id="PTHR35300:SF4">
    <property type="entry name" value="HISTONE ACETYLTRANSFERASE"/>
    <property type="match status" value="1"/>
</dbReference>
<evidence type="ECO:0000313" key="4">
    <source>
        <dbReference type="Proteomes" id="UP001642360"/>
    </source>
</evidence>
<evidence type="ECO:0000313" key="3">
    <source>
        <dbReference type="EMBL" id="CAK9170952.1"/>
    </source>
</evidence>
<dbReference type="AlphaFoldDB" id="A0ABC8TSB5"/>
<name>A0ABC8TSB5_9AQUA</name>